<dbReference type="EMBL" id="APJO01001039">
    <property type="protein sequence ID" value="KFM22494.1"/>
    <property type="molecule type" value="Genomic_DNA"/>
</dbReference>
<dbReference type="GeneID" id="23611520"/>
<dbReference type="OrthoDB" id="10053020at2759"/>
<name>A0A087S9U0_AUXPR</name>
<evidence type="ECO:0000256" key="2">
    <source>
        <dbReference type="ARBA" id="ARBA00022679"/>
    </source>
</evidence>
<dbReference type="AlphaFoldDB" id="A0A087S9U0"/>
<feature type="non-terminal residue" evidence="4">
    <location>
        <position position="72"/>
    </location>
</feature>
<dbReference type="GO" id="GO:0003989">
    <property type="term" value="F:acetyl-CoA carboxylase activity"/>
    <property type="evidence" value="ECO:0007669"/>
    <property type="project" value="InterPro"/>
</dbReference>
<evidence type="ECO:0000256" key="1">
    <source>
        <dbReference type="ARBA" id="ARBA00011842"/>
    </source>
</evidence>
<protein>
    <submittedName>
        <fullName evidence="4">Acetyl-coenzyme A carboxylase carboxyl transferase subunit beta, chloroplastic</fullName>
    </submittedName>
</protein>
<feature type="domain" description="CoA carboxyltransferase N-terminal" evidence="3">
    <location>
        <begin position="1"/>
        <end position="72"/>
    </location>
</feature>
<dbReference type="PANTHER" id="PTHR42995">
    <property type="entry name" value="ACETYL-COENZYME A CARBOXYLASE CARBOXYL TRANSFERASE SUBUNIT BETA, CHLOROPLASTIC"/>
    <property type="match status" value="1"/>
</dbReference>
<dbReference type="GO" id="GO:0016740">
    <property type="term" value="F:transferase activity"/>
    <property type="evidence" value="ECO:0007669"/>
    <property type="project" value="UniProtKB-KW"/>
</dbReference>
<dbReference type="Proteomes" id="UP000028924">
    <property type="component" value="Unassembled WGS sequence"/>
</dbReference>
<dbReference type="Gene3D" id="3.90.226.10">
    <property type="entry name" value="2-enoyl-CoA Hydratase, Chain A, domain 1"/>
    <property type="match status" value="1"/>
</dbReference>
<dbReference type="eggNOG" id="KOG0540">
    <property type="taxonomic scope" value="Eukaryota"/>
</dbReference>
<dbReference type="GO" id="GO:0009317">
    <property type="term" value="C:acetyl-CoA carboxylase complex"/>
    <property type="evidence" value="ECO:0007669"/>
    <property type="project" value="InterPro"/>
</dbReference>
<dbReference type="PROSITE" id="PS50980">
    <property type="entry name" value="COA_CT_NTER"/>
    <property type="match status" value="1"/>
</dbReference>
<dbReference type="InterPro" id="IPR000438">
    <property type="entry name" value="Acetyl_CoA_COase_Trfase_b_su"/>
</dbReference>
<keyword evidence="5" id="KW-1185">Reference proteome</keyword>
<organism evidence="4 5">
    <name type="scientific">Auxenochlorella protothecoides</name>
    <name type="common">Green microalga</name>
    <name type="synonym">Chlorella protothecoides</name>
    <dbReference type="NCBI Taxonomy" id="3075"/>
    <lineage>
        <taxon>Eukaryota</taxon>
        <taxon>Viridiplantae</taxon>
        <taxon>Chlorophyta</taxon>
        <taxon>core chlorophytes</taxon>
        <taxon>Trebouxiophyceae</taxon>
        <taxon>Chlorellales</taxon>
        <taxon>Chlorellaceae</taxon>
        <taxon>Auxenochlorella</taxon>
    </lineage>
</organism>
<accession>A0A087S9U0</accession>
<dbReference type="PRINTS" id="PR01070">
    <property type="entry name" value="ACCCTRFRASEB"/>
</dbReference>
<reference evidence="4 5" key="1">
    <citation type="journal article" date="2014" name="BMC Genomics">
        <title>Oil accumulation mechanisms of the oleaginous microalga Chlorella protothecoides revealed through its genome, transcriptomes, and proteomes.</title>
        <authorList>
            <person name="Gao C."/>
            <person name="Wang Y."/>
            <person name="Shen Y."/>
            <person name="Yan D."/>
            <person name="He X."/>
            <person name="Dai J."/>
            <person name="Wu Q."/>
        </authorList>
    </citation>
    <scope>NUCLEOTIDE SEQUENCE [LARGE SCALE GENOMIC DNA]</scope>
    <source>
        <strain evidence="4 5">0710</strain>
    </source>
</reference>
<proteinExistence type="predicted"/>
<dbReference type="RefSeq" id="XP_011400912.1">
    <property type="nucleotide sequence ID" value="XM_011402610.1"/>
</dbReference>
<keyword evidence="2 4" id="KW-0808">Transferase</keyword>
<comment type="caution">
    <text evidence="4">The sequence shown here is derived from an EMBL/GenBank/DDBJ whole genome shotgun (WGS) entry which is preliminary data.</text>
</comment>
<dbReference type="GO" id="GO:0006633">
    <property type="term" value="P:fatty acid biosynthetic process"/>
    <property type="evidence" value="ECO:0007669"/>
    <property type="project" value="InterPro"/>
</dbReference>
<dbReference type="SUPFAM" id="SSF52096">
    <property type="entry name" value="ClpP/crotonase"/>
    <property type="match status" value="1"/>
</dbReference>
<dbReference type="KEGG" id="apro:F751_0129"/>
<evidence type="ECO:0000313" key="4">
    <source>
        <dbReference type="EMBL" id="KFM22494.1"/>
    </source>
</evidence>
<dbReference type="PANTHER" id="PTHR42995:SF5">
    <property type="entry name" value="ACETYL-COENZYME A CARBOXYLASE CARBOXYL TRANSFERASE SUBUNIT BETA, CHLOROPLASTIC"/>
    <property type="match status" value="1"/>
</dbReference>
<evidence type="ECO:0000313" key="5">
    <source>
        <dbReference type="Proteomes" id="UP000028924"/>
    </source>
</evidence>
<gene>
    <name evidence="4" type="ORF">F751_0129</name>
</gene>
<evidence type="ECO:0000259" key="3">
    <source>
        <dbReference type="PROSITE" id="PS50980"/>
    </source>
</evidence>
<dbReference type="InterPro" id="IPR029045">
    <property type="entry name" value="ClpP/crotonase-like_dom_sf"/>
</dbReference>
<dbReference type="InterPro" id="IPR011762">
    <property type="entry name" value="COA_CT_N"/>
</dbReference>
<comment type="subunit">
    <text evidence="1">Acetyl-CoA carboxylase is a heterohexamer composed of biotin carboxyl carrier protein, biotin carboxylase and 2 subunits each of ACCase subunit alpha and ACCase plastid-coded subunit beta (accD).</text>
</comment>
<dbReference type="GO" id="GO:2001295">
    <property type="term" value="P:malonyl-CoA biosynthetic process"/>
    <property type="evidence" value="ECO:0007669"/>
    <property type="project" value="TreeGrafter"/>
</dbReference>
<dbReference type="STRING" id="3075.A0A087S9U0"/>
<sequence length="72" mass="8240">MLGDLIFAEPRALIGFAGRRVIEQTLQEQLPKDFQTAEYLLHHGLIDLIVSRFFIKQAIAETIILYQQAPTK</sequence>